<feature type="domain" description="Zn(2)-C6 fungal-type" evidence="7">
    <location>
        <begin position="8"/>
        <end position="36"/>
    </location>
</feature>
<dbReference type="InterPro" id="IPR001138">
    <property type="entry name" value="Zn2Cys6_DnaBD"/>
</dbReference>
<dbReference type="GO" id="GO:0000981">
    <property type="term" value="F:DNA-binding transcription factor activity, RNA polymerase II-specific"/>
    <property type="evidence" value="ECO:0007669"/>
    <property type="project" value="InterPro"/>
</dbReference>
<evidence type="ECO:0000259" key="7">
    <source>
        <dbReference type="PROSITE" id="PS50048"/>
    </source>
</evidence>
<accession>A0A9W9LDS4</accession>
<keyword evidence="9" id="KW-1185">Reference proteome</keyword>
<dbReference type="GO" id="GO:0000976">
    <property type="term" value="F:transcription cis-regulatory region binding"/>
    <property type="evidence" value="ECO:0007669"/>
    <property type="project" value="TreeGrafter"/>
</dbReference>
<evidence type="ECO:0000313" key="8">
    <source>
        <dbReference type="EMBL" id="KAJ5152016.1"/>
    </source>
</evidence>
<evidence type="ECO:0000256" key="4">
    <source>
        <dbReference type="ARBA" id="ARBA00023163"/>
    </source>
</evidence>
<dbReference type="PROSITE" id="PS50048">
    <property type="entry name" value="ZN2_CY6_FUNGAL_2"/>
    <property type="match status" value="1"/>
</dbReference>
<feature type="region of interest" description="Disordered" evidence="6">
    <location>
        <begin position="47"/>
        <end position="94"/>
    </location>
</feature>
<comment type="caution">
    <text evidence="8">The sequence shown here is derived from an EMBL/GenBank/DDBJ whole genome shotgun (WGS) entry which is preliminary data.</text>
</comment>
<gene>
    <name evidence="8" type="ORF">N7492_010311</name>
</gene>
<feature type="compositionally biased region" description="Polar residues" evidence="6">
    <location>
        <begin position="65"/>
        <end position="81"/>
    </location>
</feature>
<keyword evidence="5" id="KW-0539">Nucleus</keyword>
<dbReference type="PANTHER" id="PTHR37534">
    <property type="entry name" value="TRANSCRIPTIONAL ACTIVATOR PROTEIN UGA3"/>
    <property type="match status" value="1"/>
</dbReference>
<dbReference type="AlphaFoldDB" id="A0A9W9LDS4"/>
<evidence type="ECO:0000256" key="6">
    <source>
        <dbReference type="SAM" id="MobiDB-lite"/>
    </source>
</evidence>
<proteinExistence type="predicted"/>
<dbReference type="SUPFAM" id="SSF57701">
    <property type="entry name" value="Zn2/Cys6 DNA-binding domain"/>
    <property type="match status" value="1"/>
</dbReference>
<dbReference type="SMART" id="SM00066">
    <property type="entry name" value="GAL4"/>
    <property type="match status" value="1"/>
</dbReference>
<dbReference type="Proteomes" id="UP001146351">
    <property type="component" value="Unassembled WGS sequence"/>
</dbReference>
<dbReference type="CDD" id="cd00067">
    <property type="entry name" value="GAL4"/>
    <property type="match status" value="1"/>
</dbReference>
<keyword evidence="2" id="KW-0805">Transcription regulation</keyword>
<dbReference type="InterPro" id="IPR021858">
    <property type="entry name" value="Fun_TF"/>
</dbReference>
<organism evidence="8 9">
    <name type="scientific">Penicillium capsulatum</name>
    <dbReference type="NCBI Taxonomy" id="69766"/>
    <lineage>
        <taxon>Eukaryota</taxon>
        <taxon>Fungi</taxon>
        <taxon>Dikarya</taxon>
        <taxon>Ascomycota</taxon>
        <taxon>Pezizomycotina</taxon>
        <taxon>Eurotiomycetes</taxon>
        <taxon>Eurotiomycetidae</taxon>
        <taxon>Eurotiales</taxon>
        <taxon>Aspergillaceae</taxon>
        <taxon>Penicillium</taxon>
    </lineage>
</organism>
<evidence type="ECO:0000256" key="1">
    <source>
        <dbReference type="ARBA" id="ARBA00004123"/>
    </source>
</evidence>
<keyword evidence="4" id="KW-0804">Transcription</keyword>
<dbReference type="EMBL" id="JAPQKO010000008">
    <property type="protein sequence ID" value="KAJ5152016.1"/>
    <property type="molecule type" value="Genomic_DNA"/>
</dbReference>
<protein>
    <recommendedName>
        <fullName evidence="7">Zn(2)-C6 fungal-type domain-containing protein</fullName>
    </recommendedName>
</protein>
<evidence type="ECO:0000256" key="3">
    <source>
        <dbReference type="ARBA" id="ARBA00023125"/>
    </source>
</evidence>
<evidence type="ECO:0000256" key="2">
    <source>
        <dbReference type="ARBA" id="ARBA00023015"/>
    </source>
</evidence>
<reference evidence="8" key="2">
    <citation type="journal article" date="2023" name="IMA Fungus">
        <title>Comparative genomic study of the Penicillium genus elucidates a diverse pangenome and 15 lateral gene transfer events.</title>
        <authorList>
            <person name="Petersen C."/>
            <person name="Sorensen T."/>
            <person name="Nielsen M.R."/>
            <person name="Sondergaard T.E."/>
            <person name="Sorensen J.L."/>
            <person name="Fitzpatrick D.A."/>
            <person name="Frisvad J.C."/>
            <person name="Nielsen K.L."/>
        </authorList>
    </citation>
    <scope>NUCLEOTIDE SEQUENCE</scope>
    <source>
        <strain evidence="8">IBT 21917</strain>
    </source>
</reference>
<dbReference type="OrthoDB" id="5386330at2759"/>
<dbReference type="GO" id="GO:0008270">
    <property type="term" value="F:zinc ion binding"/>
    <property type="evidence" value="ECO:0007669"/>
    <property type="project" value="InterPro"/>
</dbReference>
<name>A0A9W9LDS4_9EURO</name>
<dbReference type="PANTHER" id="PTHR37534:SF48">
    <property type="entry name" value="FINGER DOMAIN PROTEIN, PUTATIVE-RELATED"/>
    <property type="match status" value="1"/>
</dbReference>
<dbReference type="GO" id="GO:0045944">
    <property type="term" value="P:positive regulation of transcription by RNA polymerase II"/>
    <property type="evidence" value="ECO:0007669"/>
    <property type="project" value="TreeGrafter"/>
</dbReference>
<sequence>MVEARKRHCWECLRRRLVCDFEVPGCKRCAKSGVDCPGYGETPPMRVKWIGAGKPKTKAKAQQHKGASNSPKSGNAGPKSTSPEESHAESPVVNLNQSDDIQKLTLRGSNLKTDFHALIDSVEYYNSCIYPELANVLRFGTNANIYKLSPAAFHTGVTRPAHLQFGLVCFTLSHRMNQLGHDQDSMVLKNSFYRYRSFMIRSLNEDISEPAKRYSDFVLAGILTVLLADSQEGISNHWRNHIEGVRRLIILRGGMKRLAITPGVRPIIVTFVYLVVLSDTTSPASDMLLGGLNVDELYGMVKEYGGNGSGFQMCPMPLITEIIKTNHIRTLISKRNKMDANDDLQSEAREVLRRVYAFSPTAWTESNEYLADSSKHISETYQSAVALYCMSSLQSVGALPPHPLLKRNRDVEARILHGLIEKSLSQRCAGYNFWPMLVLGVQAVNGSPSLRAFVRDKMVVMSAICGTYAPLRAKDILEQFWASGKDEWDDCFDKPYMLTTILTVNRGQLPRKLY</sequence>
<dbReference type="Pfam" id="PF11951">
    <property type="entry name" value="Fungal_trans_2"/>
    <property type="match status" value="1"/>
</dbReference>
<dbReference type="InterPro" id="IPR036864">
    <property type="entry name" value="Zn2-C6_fun-type_DNA-bd_sf"/>
</dbReference>
<evidence type="ECO:0000256" key="5">
    <source>
        <dbReference type="ARBA" id="ARBA00023242"/>
    </source>
</evidence>
<comment type="subcellular location">
    <subcellularLocation>
        <location evidence="1">Nucleus</location>
    </subcellularLocation>
</comment>
<reference evidence="8" key="1">
    <citation type="submission" date="2022-11" db="EMBL/GenBank/DDBJ databases">
        <authorList>
            <person name="Petersen C."/>
        </authorList>
    </citation>
    <scope>NUCLEOTIDE SEQUENCE</scope>
    <source>
        <strain evidence="8">IBT 21917</strain>
    </source>
</reference>
<dbReference type="GO" id="GO:0005634">
    <property type="term" value="C:nucleus"/>
    <property type="evidence" value="ECO:0007669"/>
    <property type="project" value="UniProtKB-SubCell"/>
</dbReference>
<dbReference type="Pfam" id="PF00172">
    <property type="entry name" value="Zn_clus"/>
    <property type="match status" value="1"/>
</dbReference>
<evidence type="ECO:0000313" key="9">
    <source>
        <dbReference type="Proteomes" id="UP001146351"/>
    </source>
</evidence>
<keyword evidence="3" id="KW-0238">DNA-binding</keyword>